<reference evidence="1 2" key="1">
    <citation type="submission" date="2019-07" db="EMBL/GenBank/DDBJ databases">
        <title>Sphingomonas solaris sp. nov., isolated from a solar panel from Boston, Massachusetts.</title>
        <authorList>
            <person name="Tanner K."/>
            <person name="Pascual J."/>
            <person name="Mancuso C."/>
            <person name="Pereto J."/>
            <person name="Khalil A."/>
            <person name="Vilanova C."/>
        </authorList>
    </citation>
    <scope>NUCLEOTIDE SEQUENCE [LARGE SCALE GENOMIC DNA]</scope>
    <source>
        <strain evidence="1 2">R4DWN</strain>
    </source>
</reference>
<dbReference type="RefSeq" id="WP_145149366.1">
    <property type="nucleotide sequence ID" value="NZ_VNIM01000019.1"/>
</dbReference>
<dbReference type="Proteomes" id="UP000318681">
    <property type="component" value="Unassembled WGS sequence"/>
</dbReference>
<keyword evidence="2" id="KW-1185">Reference proteome</keyword>
<organism evidence="1 2">
    <name type="scientific">Alterirhizorhabdus solaris</name>
    <dbReference type="NCBI Taxonomy" id="2529389"/>
    <lineage>
        <taxon>Bacteria</taxon>
        <taxon>Pseudomonadati</taxon>
        <taxon>Pseudomonadota</taxon>
        <taxon>Alphaproteobacteria</taxon>
        <taxon>Sphingomonadales</taxon>
        <taxon>Rhizorhabdaceae</taxon>
        <taxon>Alterirhizorhabdus</taxon>
    </lineage>
</organism>
<protein>
    <submittedName>
        <fullName evidence="1">Uncharacterized protein</fullName>
    </submittedName>
</protein>
<comment type="caution">
    <text evidence="1">The sequence shown here is derived from an EMBL/GenBank/DDBJ whole genome shotgun (WGS) entry which is preliminary data.</text>
</comment>
<sequence>MCQQSDALQQLTAAANALTRACHCRIEAISVSLHHAYDRHLGDPMPADMVTMLGLIDSRQVSL</sequence>
<gene>
    <name evidence="1" type="ORF">FOY91_06660</name>
</gene>
<accession>A0A558R888</accession>
<dbReference type="EMBL" id="VNIM01000019">
    <property type="protein sequence ID" value="TVV75538.1"/>
    <property type="molecule type" value="Genomic_DNA"/>
</dbReference>
<evidence type="ECO:0000313" key="2">
    <source>
        <dbReference type="Proteomes" id="UP000318681"/>
    </source>
</evidence>
<dbReference type="AlphaFoldDB" id="A0A558R888"/>
<name>A0A558R888_9SPHN</name>
<evidence type="ECO:0000313" key="1">
    <source>
        <dbReference type="EMBL" id="TVV75538.1"/>
    </source>
</evidence>
<proteinExistence type="predicted"/>